<feature type="domain" description="Serine aminopeptidase S33" evidence="1">
    <location>
        <begin position="23"/>
        <end position="134"/>
    </location>
</feature>
<dbReference type="SUPFAM" id="SSF53474">
    <property type="entry name" value="alpha/beta-Hydrolases"/>
    <property type="match status" value="1"/>
</dbReference>
<sequence length="241" mass="26287">MRSVNLENNGKIFTVINSAGKNAPVVVMFHGFTGNHIEAHFIFARLSKALEKNGISSVRFDFRGSGNSSGTFEEMTLSSESSDAYSVINYVKSHFNSRLGVLGLSMGGTVALLTVEKVKPDALCLWAPAAKNREVFSPGIPAIPGDLEFFDVGGIRVSKQFAKEVLSFDAFGNAKKYRGPALIIHGTSDQSVPFPHSQDLVKEFKSGKLIPVEGSDHVFSSFEWSEKAISETVKFFSEKLK</sequence>
<dbReference type="InterPro" id="IPR029058">
    <property type="entry name" value="AB_hydrolase_fold"/>
</dbReference>
<proteinExistence type="predicted"/>
<dbReference type="GO" id="GO:0016787">
    <property type="term" value="F:hydrolase activity"/>
    <property type="evidence" value="ECO:0007669"/>
    <property type="project" value="UniProtKB-KW"/>
</dbReference>
<organism evidence="2">
    <name type="scientific">Mesoaciditoga lauensis</name>
    <dbReference type="NCBI Taxonomy" id="1495039"/>
    <lineage>
        <taxon>Bacteria</taxon>
        <taxon>Thermotogati</taxon>
        <taxon>Thermotogota</taxon>
        <taxon>Thermotogae</taxon>
        <taxon>Mesoaciditogales</taxon>
        <taxon>Mesoaciditogaceae</taxon>
        <taxon>Mesoaciditoga</taxon>
    </lineage>
</organism>
<name>A0A7V3REX5_9BACT</name>
<dbReference type="Pfam" id="PF12146">
    <property type="entry name" value="Hydrolase_4"/>
    <property type="match status" value="1"/>
</dbReference>
<dbReference type="InterPro" id="IPR022742">
    <property type="entry name" value="Hydrolase_4"/>
</dbReference>
<comment type="caution">
    <text evidence="2">The sequence shown here is derived from an EMBL/GenBank/DDBJ whole genome shotgun (WGS) entry which is preliminary data.</text>
</comment>
<evidence type="ECO:0000259" key="1">
    <source>
        <dbReference type="Pfam" id="PF12146"/>
    </source>
</evidence>
<reference evidence="2" key="1">
    <citation type="journal article" date="2020" name="mSystems">
        <title>Genome- and Community-Level Interaction Insights into Carbon Utilization and Element Cycling Functions of Hydrothermarchaeota in Hydrothermal Sediment.</title>
        <authorList>
            <person name="Zhou Z."/>
            <person name="Liu Y."/>
            <person name="Xu W."/>
            <person name="Pan J."/>
            <person name="Luo Z.H."/>
            <person name="Li M."/>
        </authorList>
    </citation>
    <scope>NUCLEOTIDE SEQUENCE [LARGE SCALE GENOMIC DNA]</scope>
    <source>
        <strain evidence="2">SpSt-966</strain>
    </source>
</reference>
<protein>
    <submittedName>
        <fullName evidence="2">Alpha/beta hydrolase</fullName>
    </submittedName>
</protein>
<dbReference type="Gene3D" id="3.40.50.1820">
    <property type="entry name" value="alpha/beta hydrolase"/>
    <property type="match status" value="1"/>
</dbReference>
<dbReference type="PANTHER" id="PTHR12277">
    <property type="entry name" value="ALPHA/BETA HYDROLASE DOMAIN-CONTAINING PROTEIN"/>
    <property type="match status" value="1"/>
</dbReference>
<evidence type="ECO:0000313" key="2">
    <source>
        <dbReference type="EMBL" id="HGE75338.1"/>
    </source>
</evidence>
<dbReference type="EMBL" id="DTPE01000178">
    <property type="protein sequence ID" value="HGE75338.1"/>
    <property type="molecule type" value="Genomic_DNA"/>
</dbReference>
<dbReference type="AlphaFoldDB" id="A0A7V3REX5"/>
<accession>A0A7V3REX5</accession>
<keyword evidence="2" id="KW-0378">Hydrolase</keyword>
<gene>
    <name evidence="2" type="ORF">ENX73_04355</name>
</gene>